<evidence type="ECO:0000256" key="2">
    <source>
        <dbReference type="SAM" id="MobiDB-lite"/>
    </source>
</evidence>
<dbReference type="AlphaFoldDB" id="A0AAV4ZP86"/>
<gene>
    <name evidence="6" type="ORF">BHAOGJBA_3830</name>
</gene>
<evidence type="ECO:0000256" key="1">
    <source>
        <dbReference type="SAM" id="Coils"/>
    </source>
</evidence>
<keyword evidence="1" id="KW-0175">Coiled coil</keyword>
<keyword evidence="3" id="KW-0472">Membrane</keyword>
<evidence type="ECO:0000313" key="6">
    <source>
        <dbReference type="EMBL" id="GJD90292.1"/>
    </source>
</evidence>
<name>A0AAV4ZP86_9HYPH</name>
<reference evidence="6" key="1">
    <citation type="journal article" date="2016" name="Front. Microbiol.">
        <title>Genome Sequence of the Piezophilic, Mesophilic Sulfate-Reducing Bacterium Desulfovibrio indicus J2T.</title>
        <authorList>
            <person name="Cao J."/>
            <person name="Maignien L."/>
            <person name="Shao Z."/>
            <person name="Alain K."/>
            <person name="Jebbar M."/>
        </authorList>
    </citation>
    <scope>NUCLEOTIDE SEQUENCE</scope>
    <source>
        <strain evidence="6">DSM 16372</strain>
    </source>
</reference>
<accession>A0AAV4ZP86</accession>
<feature type="chain" id="PRO_5043405612" description="DUF4349 domain-containing protein" evidence="4">
    <location>
        <begin position="21"/>
        <end position="299"/>
    </location>
</feature>
<evidence type="ECO:0000256" key="3">
    <source>
        <dbReference type="SAM" id="Phobius"/>
    </source>
</evidence>
<feature type="signal peptide" evidence="4">
    <location>
        <begin position="1"/>
        <end position="20"/>
    </location>
</feature>
<dbReference type="EMBL" id="BPQO01000017">
    <property type="protein sequence ID" value="GJD90292.1"/>
    <property type="molecule type" value="Genomic_DNA"/>
</dbReference>
<feature type="domain" description="DUF4349" evidence="5">
    <location>
        <begin position="74"/>
        <end position="279"/>
    </location>
</feature>
<keyword evidence="3" id="KW-0812">Transmembrane</keyword>
<keyword evidence="4" id="KW-0732">Signal</keyword>
<dbReference type="Pfam" id="PF14257">
    <property type="entry name" value="DUF4349"/>
    <property type="match status" value="1"/>
</dbReference>
<comment type="caution">
    <text evidence="6">The sequence shown here is derived from an EMBL/GenBank/DDBJ whole genome shotgun (WGS) entry which is preliminary data.</text>
</comment>
<evidence type="ECO:0000259" key="5">
    <source>
        <dbReference type="Pfam" id="PF14257"/>
    </source>
</evidence>
<feature type="coiled-coil region" evidence="1">
    <location>
        <begin position="190"/>
        <end position="224"/>
    </location>
</feature>
<organism evidence="6 7">
    <name type="scientific">Methylobacterium hispanicum</name>
    <dbReference type="NCBI Taxonomy" id="270350"/>
    <lineage>
        <taxon>Bacteria</taxon>
        <taxon>Pseudomonadati</taxon>
        <taxon>Pseudomonadota</taxon>
        <taxon>Alphaproteobacteria</taxon>
        <taxon>Hyphomicrobiales</taxon>
        <taxon>Methylobacteriaceae</taxon>
        <taxon>Methylobacterium</taxon>
    </lineage>
</organism>
<reference evidence="6" key="2">
    <citation type="submission" date="2021-08" db="EMBL/GenBank/DDBJ databases">
        <authorList>
            <person name="Tani A."/>
            <person name="Ola A."/>
            <person name="Ogura Y."/>
            <person name="Katsura K."/>
            <person name="Hayashi T."/>
        </authorList>
    </citation>
    <scope>NUCLEOTIDE SEQUENCE</scope>
    <source>
        <strain evidence="6">DSM 16372</strain>
    </source>
</reference>
<evidence type="ECO:0000313" key="7">
    <source>
        <dbReference type="Proteomes" id="UP001055247"/>
    </source>
</evidence>
<feature type="transmembrane region" description="Helical" evidence="3">
    <location>
        <begin position="255"/>
        <end position="279"/>
    </location>
</feature>
<protein>
    <recommendedName>
        <fullName evidence="5">DUF4349 domain-containing protein</fullName>
    </recommendedName>
</protein>
<dbReference type="PROSITE" id="PS51257">
    <property type="entry name" value="PROKAR_LIPOPROTEIN"/>
    <property type="match status" value="1"/>
</dbReference>
<feature type="compositionally biased region" description="Low complexity" evidence="2">
    <location>
        <begin position="31"/>
        <end position="42"/>
    </location>
</feature>
<keyword evidence="7" id="KW-1185">Reference proteome</keyword>
<sequence length="299" mass="32026">MSARARRRILAAVAACGLLAACQEQGRQDEAATAAPQVRPAAKQASQDGGAPDRASRAKLAYSHDLSLDLPADRLGPRFEAVRDRCLNEAVLACVVLQSSIRSGAGPRSEPEARLQVRLPHASVAPFLAFATAPLPGEPAGTVTVREQATRAEDLARPVADVERRLAQLRAYQDRLTALAEKPDTQVENLVKIAGELSQAQTQIEEAEGRRRALEERIDTETVALVLRAERGGAGALAPIRRVWARGGETLGASAAAALGFAIASVPWIPILALGIVLIRALMRWRRRDRAAARDRAES</sequence>
<dbReference type="RefSeq" id="WP_066924169.1">
    <property type="nucleotide sequence ID" value="NZ_BPQO01000017.1"/>
</dbReference>
<evidence type="ECO:0000256" key="4">
    <source>
        <dbReference type="SAM" id="SignalP"/>
    </source>
</evidence>
<proteinExistence type="predicted"/>
<dbReference type="Proteomes" id="UP001055247">
    <property type="component" value="Unassembled WGS sequence"/>
</dbReference>
<feature type="region of interest" description="Disordered" evidence="2">
    <location>
        <begin position="31"/>
        <end position="57"/>
    </location>
</feature>
<keyword evidence="3" id="KW-1133">Transmembrane helix</keyword>
<dbReference type="InterPro" id="IPR025645">
    <property type="entry name" value="DUF4349"/>
</dbReference>